<protein>
    <submittedName>
        <fullName evidence="8">Lipid II flippase FtsW</fullName>
    </submittedName>
</protein>
<sequence>MVLGERMNKKTIGFNIALFSILSIGMIMIYSASSIWAEFKTGNPYYYLLRQFLFFGIGLVGYIIASQIHYSFWCKKANAIFILCFVLLILVLIPGIGIVRGGARSWIGIGDFSIQPAEFMKIGLIIFTAKFLSKNEGILKKNVNFYLYMVFVGIIFGLILLQPDFGSGVILVLAIVLLLFVGEFQIKNIFIGLLFSIAAITLMILSAPYRLDRITSFLDPWKDPLGSGFQIIQSLYAISPSSLFGYGLFHSKQKFFYLPEPQNDFIFAIICEELGICGGLLIVFLFAYLIHCGFKLAKYAKDAFASYLVFGFTALLMVQVFINIAVVIGLIPVTGVTLPFVSYGGSSLVISMFMMGIIHNVLRTAPKDIRFEYNKKASNHTRPHLID</sequence>
<keyword evidence="3 7" id="KW-0812">Transmembrane</keyword>
<dbReference type="GO" id="GO:0009252">
    <property type="term" value="P:peptidoglycan biosynthetic process"/>
    <property type="evidence" value="ECO:0007669"/>
    <property type="project" value="InterPro"/>
</dbReference>
<dbReference type="AlphaFoldDB" id="A0A9D1GQU2"/>
<feature type="transmembrane region" description="Helical" evidence="7">
    <location>
        <begin position="343"/>
        <end position="362"/>
    </location>
</feature>
<keyword evidence="6 7" id="KW-0472">Membrane</keyword>
<organism evidence="8 9">
    <name type="scientific">Candidatus Pelethenecus faecipullorum</name>
    <dbReference type="NCBI Taxonomy" id="2840900"/>
    <lineage>
        <taxon>Bacteria</taxon>
        <taxon>Bacillati</taxon>
        <taxon>Mycoplasmatota</taxon>
        <taxon>Mollicutes</taxon>
        <taxon>Candidatus Pelethenecus</taxon>
    </lineage>
</organism>
<dbReference type="GO" id="GO:0005886">
    <property type="term" value="C:plasma membrane"/>
    <property type="evidence" value="ECO:0007669"/>
    <property type="project" value="UniProtKB-SubCell"/>
</dbReference>
<reference evidence="8" key="1">
    <citation type="submission" date="2020-10" db="EMBL/GenBank/DDBJ databases">
        <authorList>
            <person name="Gilroy R."/>
        </authorList>
    </citation>
    <scope>NUCLEOTIDE SEQUENCE</scope>
    <source>
        <strain evidence="8">ChiW17-6978</strain>
    </source>
</reference>
<dbReference type="Pfam" id="PF01098">
    <property type="entry name" value="FTSW_RODA_SPOVE"/>
    <property type="match status" value="1"/>
</dbReference>
<dbReference type="EMBL" id="DVLF01000116">
    <property type="protein sequence ID" value="HIT50140.1"/>
    <property type="molecule type" value="Genomic_DNA"/>
</dbReference>
<feature type="transmembrane region" description="Helical" evidence="7">
    <location>
        <begin position="303"/>
        <end position="331"/>
    </location>
</feature>
<dbReference type="GO" id="GO:0051301">
    <property type="term" value="P:cell division"/>
    <property type="evidence" value="ECO:0007669"/>
    <property type="project" value="InterPro"/>
</dbReference>
<keyword evidence="4" id="KW-0133">Cell shape</keyword>
<evidence type="ECO:0000256" key="7">
    <source>
        <dbReference type="SAM" id="Phobius"/>
    </source>
</evidence>
<name>A0A9D1GQU2_9MOLU</name>
<evidence type="ECO:0000256" key="6">
    <source>
        <dbReference type="ARBA" id="ARBA00023136"/>
    </source>
</evidence>
<dbReference type="InterPro" id="IPR013437">
    <property type="entry name" value="FtsW"/>
</dbReference>
<proteinExistence type="predicted"/>
<feature type="transmembrane region" description="Helical" evidence="7">
    <location>
        <begin position="77"/>
        <end position="100"/>
    </location>
</feature>
<evidence type="ECO:0000256" key="3">
    <source>
        <dbReference type="ARBA" id="ARBA00022692"/>
    </source>
</evidence>
<dbReference type="GO" id="GO:0008360">
    <property type="term" value="P:regulation of cell shape"/>
    <property type="evidence" value="ECO:0007669"/>
    <property type="project" value="UniProtKB-KW"/>
</dbReference>
<feature type="transmembrane region" description="Helical" evidence="7">
    <location>
        <begin position="45"/>
        <end position="65"/>
    </location>
</feature>
<reference evidence="8" key="2">
    <citation type="journal article" date="2021" name="PeerJ">
        <title>Extensive microbial diversity within the chicken gut microbiome revealed by metagenomics and culture.</title>
        <authorList>
            <person name="Gilroy R."/>
            <person name="Ravi A."/>
            <person name="Getino M."/>
            <person name="Pursley I."/>
            <person name="Horton D.L."/>
            <person name="Alikhan N.F."/>
            <person name="Baker D."/>
            <person name="Gharbi K."/>
            <person name="Hall N."/>
            <person name="Watson M."/>
            <person name="Adriaenssens E.M."/>
            <person name="Foster-Nyarko E."/>
            <person name="Jarju S."/>
            <person name="Secka A."/>
            <person name="Antonio M."/>
            <person name="Oren A."/>
            <person name="Chaudhuri R.R."/>
            <person name="La Ragione R."/>
            <person name="Hildebrand F."/>
            <person name="Pallen M.J."/>
        </authorList>
    </citation>
    <scope>NUCLEOTIDE SEQUENCE</scope>
    <source>
        <strain evidence="8">ChiW17-6978</strain>
    </source>
</reference>
<comment type="subcellular location">
    <subcellularLocation>
        <location evidence="1">Cell membrane</location>
        <topology evidence="1">Multi-pass membrane protein</topology>
    </subcellularLocation>
</comment>
<feature type="transmembrane region" description="Helical" evidence="7">
    <location>
        <begin position="165"/>
        <end position="182"/>
    </location>
</feature>
<feature type="transmembrane region" description="Helical" evidence="7">
    <location>
        <begin position="112"/>
        <end position="131"/>
    </location>
</feature>
<evidence type="ECO:0000256" key="5">
    <source>
        <dbReference type="ARBA" id="ARBA00022989"/>
    </source>
</evidence>
<evidence type="ECO:0000313" key="9">
    <source>
        <dbReference type="Proteomes" id="UP000886758"/>
    </source>
</evidence>
<dbReference type="PANTHER" id="PTHR30474">
    <property type="entry name" value="CELL CYCLE PROTEIN"/>
    <property type="match status" value="1"/>
</dbReference>
<feature type="transmembrane region" description="Helical" evidence="7">
    <location>
        <begin position="12"/>
        <end position="33"/>
    </location>
</feature>
<keyword evidence="2" id="KW-1003">Cell membrane</keyword>
<comment type="caution">
    <text evidence="8">The sequence shown here is derived from an EMBL/GenBank/DDBJ whole genome shotgun (WGS) entry which is preliminary data.</text>
</comment>
<dbReference type="GO" id="GO:0032153">
    <property type="term" value="C:cell division site"/>
    <property type="evidence" value="ECO:0007669"/>
    <property type="project" value="TreeGrafter"/>
</dbReference>
<dbReference type="InterPro" id="IPR001182">
    <property type="entry name" value="FtsW/RodA"/>
</dbReference>
<evidence type="ECO:0000256" key="1">
    <source>
        <dbReference type="ARBA" id="ARBA00004651"/>
    </source>
</evidence>
<evidence type="ECO:0000256" key="4">
    <source>
        <dbReference type="ARBA" id="ARBA00022960"/>
    </source>
</evidence>
<evidence type="ECO:0000313" key="8">
    <source>
        <dbReference type="EMBL" id="HIT50140.1"/>
    </source>
</evidence>
<evidence type="ECO:0000256" key="2">
    <source>
        <dbReference type="ARBA" id="ARBA00022475"/>
    </source>
</evidence>
<dbReference type="GO" id="GO:0015648">
    <property type="term" value="F:lipid-linked peptidoglycan transporter activity"/>
    <property type="evidence" value="ECO:0007669"/>
    <property type="project" value="TreeGrafter"/>
</dbReference>
<feature type="transmembrane region" description="Helical" evidence="7">
    <location>
        <begin position="189"/>
        <end position="209"/>
    </location>
</feature>
<dbReference type="NCBIfam" id="TIGR02614">
    <property type="entry name" value="ftsW"/>
    <property type="match status" value="1"/>
</dbReference>
<keyword evidence="5 7" id="KW-1133">Transmembrane helix</keyword>
<dbReference type="Proteomes" id="UP000886758">
    <property type="component" value="Unassembled WGS sequence"/>
</dbReference>
<accession>A0A9D1GQU2</accession>
<dbReference type="PROSITE" id="PS00428">
    <property type="entry name" value="FTSW_RODA_SPOVE"/>
    <property type="match status" value="1"/>
</dbReference>
<feature type="transmembrane region" description="Helical" evidence="7">
    <location>
        <begin position="143"/>
        <end position="159"/>
    </location>
</feature>
<dbReference type="PANTHER" id="PTHR30474:SF13">
    <property type="entry name" value="STAGE V SPORULATION PROTEIN E"/>
    <property type="match status" value="1"/>
</dbReference>
<dbReference type="InterPro" id="IPR018365">
    <property type="entry name" value="Cell_cycle_FtsW-rel_CS"/>
</dbReference>
<feature type="transmembrane region" description="Helical" evidence="7">
    <location>
        <begin position="265"/>
        <end position="291"/>
    </location>
</feature>
<gene>
    <name evidence="8" type="primary">ftsW</name>
    <name evidence="8" type="ORF">IAD46_03845</name>
</gene>